<evidence type="ECO:0000313" key="8">
    <source>
        <dbReference type="Proteomes" id="UP000283589"/>
    </source>
</evidence>
<keyword evidence="3 6" id="KW-0812">Transmembrane</keyword>
<dbReference type="InterPro" id="IPR002797">
    <property type="entry name" value="Polysacc_synth"/>
</dbReference>
<feature type="transmembrane region" description="Helical" evidence="6">
    <location>
        <begin position="86"/>
        <end position="109"/>
    </location>
</feature>
<keyword evidence="4 6" id="KW-1133">Transmembrane helix</keyword>
<feature type="transmembrane region" description="Helical" evidence="6">
    <location>
        <begin position="178"/>
        <end position="197"/>
    </location>
</feature>
<protein>
    <submittedName>
        <fullName evidence="7">Uncharacterized protein</fullName>
    </submittedName>
</protein>
<keyword evidence="2" id="KW-1003">Cell membrane</keyword>
<feature type="transmembrane region" description="Helical" evidence="6">
    <location>
        <begin position="121"/>
        <end position="142"/>
    </location>
</feature>
<dbReference type="GO" id="GO:0005886">
    <property type="term" value="C:plasma membrane"/>
    <property type="evidence" value="ECO:0007669"/>
    <property type="project" value="UniProtKB-SubCell"/>
</dbReference>
<feature type="transmembrane region" description="Helical" evidence="6">
    <location>
        <begin position="335"/>
        <end position="355"/>
    </location>
</feature>
<evidence type="ECO:0000256" key="2">
    <source>
        <dbReference type="ARBA" id="ARBA00022475"/>
    </source>
</evidence>
<comment type="caution">
    <text evidence="7">The sequence shown here is derived from an EMBL/GenBank/DDBJ whole genome shotgun (WGS) entry which is preliminary data.</text>
</comment>
<proteinExistence type="predicted"/>
<evidence type="ECO:0000256" key="3">
    <source>
        <dbReference type="ARBA" id="ARBA00022692"/>
    </source>
</evidence>
<evidence type="ECO:0000256" key="4">
    <source>
        <dbReference type="ARBA" id="ARBA00022989"/>
    </source>
</evidence>
<feature type="transmembrane region" description="Helical" evidence="6">
    <location>
        <begin position="431"/>
        <end position="461"/>
    </location>
</feature>
<dbReference type="PANTHER" id="PTHR30250:SF11">
    <property type="entry name" value="O-ANTIGEN TRANSPORTER-RELATED"/>
    <property type="match status" value="1"/>
</dbReference>
<feature type="transmembrane region" description="Helical" evidence="6">
    <location>
        <begin position="221"/>
        <end position="247"/>
    </location>
</feature>
<sequence>MKIVCLLERMLRNKVVSYMLTRYLVYFISFLSSLLIAGKLGPYYFGIWGFVLLLINYFHIIDFGIGNSMTVLLVQNKENPQRQRNYEMASMFILGWISLFVVCIAVYYGCFGISFFEKYHLGNLFYLVCGIAILQYFNDYFLKVYRVKGKMFEFAFYQTIIPVLVLLFLFFAREERLVWLLTFAYLIGHVLSMFFYLKGGGISYRGKCTFKDCGLILNKGFYLFVYNFCFYMIIVSTKTIIGIYYTVEEFGYFTFSYTLAHAALLLLTAFSSLITPKLIDKFHSNDYVQIHSTVRLLRVNYVYLSHGLMYIAMIGFPILLYVLPKYAGALRTINLTALATILYANSFGYSSLLMAQNKEKLIAKNSLISLILNVVLAFVLIKIFHVGYEYVILATLVTYFLYAYLTVYSGKRMLQQSINFFSVMKECFPTGVLVPFLGAIVVTMINVDYLMGVPFLLFLIIDRKEVEEIYLSFKRILFNPNVIDI</sequence>
<gene>
    <name evidence="7" type="ORF">DWW18_12020</name>
</gene>
<feature type="transmembrane region" description="Helical" evidence="6">
    <location>
        <begin position="154"/>
        <end position="172"/>
    </location>
</feature>
<feature type="transmembrane region" description="Helical" evidence="6">
    <location>
        <begin position="259"/>
        <end position="279"/>
    </location>
</feature>
<evidence type="ECO:0000313" key="7">
    <source>
        <dbReference type="EMBL" id="RGV33069.1"/>
    </source>
</evidence>
<reference evidence="7 8" key="1">
    <citation type="submission" date="2018-08" db="EMBL/GenBank/DDBJ databases">
        <title>A genome reference for cultivated species of the human gut microbiota.</title>
        <authorList>
            <person name="Zou Y."/>
            <person name="Xue W."/>
            <person name="Luo G."/>
        </authorList>
    </citation>
    <scope>NUCLEOTIDE SEQUENCE [LARGE SCALE GENOMIC DNA]</scope>
    <source>
        <strain evidence="7 8">AF14-49</strain>
    </source>
</reference>
<evidence type="ECO:0000256" key="1">
    <source>
        <dbReference type="ARBA" id="ARBA00004651"/>
    </source>
</evidence>
<dbReference type="Pfam" id="PF01943">
    <property type="entry name" value="Polysacc_synt"/>
    <property type="match status" value="1"/>
</dbReference>
<feature type="transmembrane region" description="Helical" evidence="6">
    <location>
        <begin position="390"/>
        <end position="410"/>
    </location>
</feature>
<feature type="transmembrane region" description="Helical" evidence="6">
    <location>
        <begin position="43"/>
        <end position="65"/>
    </location>
</feature>
<dbReference type="Proteomes" id="UP000283589">
    <property type="component" value="Unassembled WGS sequence"/>
</dbReference>
<dbReference type="InterPro" id="IPR050833">
    <property type="entry name" value="Poly_Biosynth_Transport"/>
</dbReference>
<evidence type="ECO:0000256" key="5">
    <source>
        <dbReference type="ARBA" id="ARBA00023136"/>
    </source>
</evidence>
<name>A0A412WZ82_9BACT</name>
<feature type="transmembrane region" description="Helical" evidence="6">
    <location>
        <begin position="367"/>
        <end position="384"/>
    </location>
</feature>
<organism evidence="7 8">
    <name type="scientific">Butyricimonas virosa</name>
    <dbReference type="NCBI Taxonomy" id="544645"/>
    <lineage>
        <taxon>Bacteria</taxon>
        <taxon>Pseudomonadati</taxon>
        <taxon>Bacteroidota</taxon>
        <taxon>Bacteroidia</taxon>
        <taxon>Bacteroidales</taxon>
        <taxon>Odoribacteraceae</taxon>
        <taxon>Butyricimonas</taxon>
    </lineage>
</organism>
<accession>A0A412WZ82</accession>
<feature type="transmembrane region" description="Helical" evidence="6">
    <location>
        <begin position="300"/>
        <end position="323"/>
    </location>
</feature>
<dbReference type="PANTHER" id="PTHR30250">
    <property type="entry name" value="PST FAMILY PREDICTED COLANIC ACID TRANSPORTER"/>
    <property type="match status" value="1"/>
</dbReference>
<evidence type="ECO:0000256" key="6">
    <source>
        <dbReference type="SAM" id="Phobius"/>
    </source>
</evidence>
<feature type="transmembrane region" description="Helical" evidence="6">
    <location>
        <begin position="20"/>
        <end position="37"/>
    </location>
</feature>
<dbReference type="RefSeq" id="WP_118260733.1">
    <property type="nucleotide sequence ID" value="NZ_CALBWO010000036.1"/>
</dbReference>
<comment type="subcellular location">
    <subcellularLocation>
        <location evidence="1">Cell membrane</location>
        <topology evidence="1">Multi-pass membrane protein</topology>
    </subcellularLocation>
</comment>
<dbReference type="AlphaFoldDB" id="A0A412WZ82"/>
<dbReference type="EMBL" id="QRZA01000015">
    <property type="protein sequence ID" value="RGV33069.1"/>
    <property type="molecule type" value="Genomic_DNA"/>
</dbReference>
<keyword evidence="5 6" id="KW-0472">Membrane</keyword>